<keyword evidence="3" id="KW-1185">Reference proteome</keyword>
<dbReference type="GO" id="GO:0000166">
    <property type="term" value="F:nucleotide binding"/>
    <property type="evidence" value="ECO:0007669"/>
    <property type="project" value="InterPro"/>
</dbReference>
<dbReference type="PANTHER" id="PTHR47649:SF1">
    <property type="entry name" value="RIBONUCLEASE D"/>
    <property type="match status" value="1"/>
</dbReference>
<dbReference type="InterPro" id="IPR010997">
    <property type="entry name" value="HRDC-like_sf"/>
</dbReference>
<dbReference type="GO" id="GO:0003676">
    <property type="term" value="F:nucleic acid binding"/>
    <property type="evidence" value="ECO:0007669"/>
    <property type="project" value="InterPro"/>
</dbReference>
<comment type="caution">
    <text evidence="2">The sequence shown here is derived from an EMBL/GenBank/DDBJ whole genome shotgun (WGS) entry which is preliminary data.</text>
</comment>
<proteinExistence type="predicted"/>
<dbReference type="Proteomes" id="UP000244989">
    <property type="component" value="Unassembled WGS sequence"/>
</dbReference>
<dbReference type="Pfam" id="PF01612">
    <property type="entry name" value="DNA_pol_A_exo1"/>
    <property type="match status" value="1"/>
</dbReference>
<dbReference type="Gene3D" id="3.30.420.10">
    <property type="entry name" value="Ribonuclease H-like superfamily/Ribonuclease H"/>
    <property type="match status" value="1"/>
</dbReference>
<evidence type="ECO:0000259" key="1">
    <source>
        <dbReference type="PROSITE" id="PS50967"/>
    </source>
</evidence>
<gene>
    <name evidence="2" type="ORF">DF222_09555</name>
</gene>
<dbReference type="InterPro" id="IPR012337">
    <property type="entry name" value="RNaseH-like_sf"/>
</dbReference>
<accession>A0A2U1T4W7</accession>
<evidence type="ECO:0000313" key="2">
    <source>
        <dbReference type="EMBL" id="PWC01047.1"/>
    </source>
</evidence>
<reference evidence="3" key="1">
    <citation type="submission" date="2018-04" db="EMBL/GenBank/DDBJ databases">
        <authorList>
            <person name="Liu S."/>
            <person name="Wang Z."/>
            <person name="Li J."/>
        </authorList>
    </citation>
    <scope>NUCLEOTIDE SEQUENCE [LARGE SCALE GENOMIC DNA]</scope>
    <source>
        <strain evidence="3">2189</strain>
    </source>
</reference>
<organism evidence="2 3">
    <name type="scientific">Corynebacterium yudongzhengii</name>
    <dbReference type="NCBI Taxonomy" id="2080740"/>
    <lineage>
        <taxon>Bacteria</taxon>
        <taxon>Bacillati</taxon>
        <taxon>Actinomycetota</taxon>
        <taxon>Actinomycetes</taxon>
        <taxon>Mycobacteriales</taxon>
        <taxon>Corynebacteriaceae</taxon>
        <taxon>Corynebacterium</taxon>
    </lineage>
</organism>
<dbReference type="Pfam" id="PF00570">
    <property type="entry name" value="HRDC"/>
    <property type="match status" value="1"/>
</dbReference>
<dbReference type="InterPro" id="IPR002121">
    <property type="entry name" value="HRDC_dom"/>
</dbReference>
<name>A0A2U1T4W7_9CORY</name>
<dbReference type="GO" id="GO:0008408">
    <property type="term" value="F:3'-5' exonuclease activity"/>
    <property type="evidence" value="ECO:0007669"/>
    <property type="project" value="InterPro"/>
</dbReference>
<sequence length="388" mass="43884">MKAVTDYLFIDDPADFPAAARRLTEGYGPLAVDTERAGGFRYDDRAFLVQLYRRGIPPIVVDPEGHREAFTVAFADVLEDLDWVMHAAHTDLPALQMLRVWPRRLFDTELAGRLLGLEKVNLSAMVGAFLGIDLPKGHGAEDFSQRPLPRALLDYAADDVIYLPDLVDTLAELLAASGKTTIAQQEFAHLLTFPPQPERWDTVRGAATLTAPEQRVVLEHLWHERDRIARAKDRAPTRVLATKTLVDMARRQPRTQSELRRIAGAQRLRRGHRKFWLEHVSEALSTDRALWPPRPQHADVPSKSAWKSTHPGSWEVVTALREDVAELAADIEVESTRLLKPSLLREVVWQVVEKHSLHPTSLRDYLLRRGARPWQVELVAPLLTARLS</sequence>
<dbReference type="CDD" id="cd06142">
    <property type="entry name" value="RNaseD_exo"/>
    <property type="match status" value="1"/>
</dbReference>
<dbReference type="InterPro" id="IPR041605">
    <property type="entry name" value="Exo_C"/>
</dbReference>
<dbReference type="SMART" id="SM00341">
    <property type="entry name" value="HRDC"/>
    <property type="match status" value="1"/>
</dbReference>
<dbReference type="PANTHER" id="PTHR47649">
    <property type="entry name" value="RIBONUCLEASE D"/>
    <property type="match status" value="1"/>
</dbReference>
<dbReference type="SMART" id="SM00474">
    <property type="entry name" value="35EXOc"/>
    <property type="match status" value="1"/>
</dbReference>
<dbReference type="PROSITE" id="PS50967">
    <property type="entry name" value="HRDC"/>
    <property type="match status" value="1"/>
</dbReference>
<dbReference type="Pfam" id="PF18305">
    <property type="entry name" value="DNA_pol_A_exoN"/>
    <property type="match status" value="1"/>
</dbReference>
<dbReference type="Gene3D" id="1.10.150.80">
    <property type="entry name" value="HRDC domain"/>
    <property type="match status" value="2"/>
</dbReference>
<evidence type="ECO:0000313" key="3">
    <source>
        <dbReference type="Proteomes" id="UP000244989"/>
    </source>
</evidence>
<feature type="domain" description="HRDC" evidence="1">
    <location>
        <begin position="211"/>
        <end position="290"/>
    </location>
</feature>
<dbReference type="InterPro" id="IPR036397">
    <property type="entry name" value="RNaseH_sf"/>
</dbReference>
<dbReference type="InterPro" id="IPR002562">
    <property type="entry name" value="3'-5'_exonuclease_dom"/>
</dbReference>
<dbReference type="AlphaFoldDB" id="A0A2U1T4W7"/>
<protein>
    <submittedName>
        <fullName evidence="2">Ribonuclease D</fullName>
    </submittedName>
</protein>
<dbReference type="GO" id="GO:0006139">
    <property type="term" value="P:nucleobase-containing compound metabolic process"/>
    <property type="evidence" value="ECO:0007669"/>
    <property type="project" value="InterPro"/>
</dbReference>
<dbReference type="EMBL" id="QEEZ01000020">
    <property type="protein sequence ID" value="PWC01047.1"/>
    <property type="molecule type" value="Genomic_DNA"/>
</dbReference>
<dbReference type="InterPro" id="IPR044876">
    <property type="entry name" value="HRDC_dom_sf"/>
</dbReference>
<dbReference type="SUPFAM" id="SSF47819">
    <property type="entry name" value="HRDC-like"/>
    <property type="match status" value="1"/>
</dbReference>
<dbReference type="SUPFAM" id="SSF53098">
    <property type="entry name" value="Ribonuclease H-like"/>
    <property type="match status" value="1"/>
</dbReference>
<dbReference type="InterPro" id="IPR051086">
    <property type="entry name" value="RNase_D-like"/>
</dbReference>